<dbReference type="InterPro" id="IPR036291">
    <property type="entry name" value="NAD(P)-bd_dom_sf"/>
</dbReference>
<dbReference type="InterPro" id="IPR002328">
    <property type="entry name" value="ADH_Zn_CS"/>
</dbReference>
<proteinExistence type="inferred from homology"/>
<keyword evidence="4" id="KW-0560">Oxidoreductase</keyword>
<evidence type="ECO:0000256" key="5">
    <source>
        <dbReference type="ARBA" id="ARBA00023027"/>
    </source>
</evidence>
<comment type="caution">
    <text evidence="8">The sequence shown here is derived from an EMBL/GenBank/DDBJ whole genome shotgun (WGS) entry which is preliminary data.</text>
</comment>
<evidence type="ECO:0000256" key="2">
    <source>
        <dbReference type="ARBA" id="ARBA00022723"/>
    </source>
</evidence>
<accession>A0A917P8J3</accession>
<keyword evidence="2 6" id="KW-0479">Metal-binding</keyword>
<dbReference type="GO" id="GO:0005829">
    <property type="term" value="C:cytosol"/>
    <property type="evidence" value="ECO:0007669"/>
    <property type="project" value="TreeGrafter"/>
</dbReference>
<evidence type="ECO:0000256" key="4">
    <source>
        <dbReference type="ARBA" id="ARBA00023002"/>
    </source>
</evidence>
<dbReference type="PROSITE" id="PS00059">
    <property type="entry name" value="ADH_ZINC"/>
    <property type="match status" value="1"/>
</dbReference>
<gene>
    <name evidence="8" type="ORF">GCM10011372_00610</name>
</gene>
<comment type="cofactor">
    <cofactor evidence="6">
        <name>Zn(2+)</name>
        <dbReference type="ChEBI" id="CHEBI:29105"/>
    </cofactor>
</comment>
<dbReference type="CDD" id="cd08279">
    <property type="entry name" value="Zn_ADH_class_III"/>
    <property type="match status" value="1"/>
</dbReference>
<dbReference type="InterPro" id="IPR013154">
    <property type="entry name" value="ADH-like_N"/>
</dbReference>
<feature type="domain" description="Enoyl reductase (ER)" evidence="7">
    <location>
        <begin position="10"/>
        <end position="368"/>
    </location>
</feature>
<organism evidence="8 9">
    <name type="scientific">Agromyces bauzanensis</name>
    <dbReference type="NCBI Taxonomy" id="1308924"/>
    <lineage>
        <taxon>Bacteria</taxon>
        <taxon>Bacillati</taxon>
        <taxon>Actinomycetota</taxon>
        <taxon>Actinomycetes</taxon>
        <taxon>Micrococcales</taxon>
        <taxon>Microbacteriaceae</taxon>
        <taxon>Agromyces</taxon>
    </lineage>
</organism>
<keyword evidence="3 6" id="KW-0862">Zinc</keyword>
<evidence type="ECO:0000256" key="1">
    <source>
        <dbReference type="ARBA" id="ARBA00008072"/>
    </source>
</evidence>
<protein>
    <submittedName>
        <fullName evidence="8">Zinc-type alcohol dehydrogenase AdhD</fullName>
    </submittedName>
</protein>
<evidence type="ECO:0000256" key="6">
    <source>
        <dbReference type="RuleBase" id="RU361277"/>
    </source>
</evidence>
<dbReference type="PANTHER" id="PTHR43880:SF12">
    <property type="entry name" value="ALCOHOL DEHYDROGENASE CLASS-3"/>
    <property type="match status" value="1"/>
</dbReference>
<dbReference type="AlphaFoldDB" id="A0A917P8J3"/>
<dbReference type="Gene3D" id="3.40.50.720">
    <property type="entry name" value="NAD(P)-binding Rossmann-like Domain"/>
    <property type="match status" value="1"/>
</dbReference>
<dbReference type="NCBIfam" id="TIGR03989">
    <property type="entry name" value="Rxyl_3153"/>
    <property type="match status" value="1"/>
</dbReference>
<dbReference type="PANTHER" id="PTHR43880">
    <property type="entry name" value="ALCOHOL DEHYDROGENASE"/>
    <property type="match status" value="1"/>
</dbReference>
<keyword evidence="9" id="KW-1185">Reference proteome</keyword>
<dbReference type="Gene3D" id="3.90.180.10">
    <property type="entry name" value="Medium-chain alcohol dehydrogenases, catalytic domain"/>
    <property type="match status" value="1"/>
</dbReference>
<dbReference type="SUPFAM" id="SSF50129">
    <property type="entry name" value="GroES-like"/>
    <property type="match status" value="2"/>
</dbReference>
<name>A0A917P8J3_9MICO</name>
<sequence>MKTKAAVNWGVGQDWSIEELELDDPKHGEVLIKLSASGLCHSDEHILTGDMPVPAHPYIGGHEGAGVVEQVGPGVESLKVGDHVVLSFIPACGRCKMCSTGHQNLCDLGAGILEGLQITDGTSRHHVKGEDARLMCVLGTFSPYTVVNEASAVKIDDDIPLELAALVGCGVTTGWGSAVNSADVQPGDVVVVVGVGGIGSNAVQGARIAGAKYIVAVDPVEFKRENAQSLGATHTAASIEEAFPLVQQITRGAMADAVIYTAGVVEGALIAGIMALTTKGGTAVVTGIGHGSQMDVTMSLFDLTLSQKRLQGSLFGEANPRADIPRLLSLYQNGQLKLNELVTKTYSLEEINQGYQDMRDGKNIRGVIVYN</sequence>
<dbReference type="GO" id="GO:0051903">
    <property type="term" value="F:S-(hydroxymethyl)glutathione dehydrogenase [NAD(P)+] activity"/>
    <property type="evidence" value="ECO:0007669"/>
    <property type="project" value="TreeGrafter"/>
</dbReference>
<dbReference type="InterPro" id="IPR011032">
    <property type="entry name" value="GroES-like_sf"/>
</dbReference>
<dbReference type="SMART" id="SM00829">
    <property type="entry name" value="PKS_ER"/>
    <property type="match status" value="1"/>
</dbReference>
<reference evidence="8" key="1">
    <citation type="journal article" date="2014" name="Int. J. Syst. Evol. Microbiol.">
        <title>Complete genome sequence of Corynebacterium casei LMG S-19264T (=DSM 44701T), isolated from a smear-ripened cheese.</title>
        <authorList>
            <consortium name="US DOE Joint Genome Institute (JGI-PGF)"/>
            <person name="Walter F."/>
            <person name="Albersmeier A."/>
            <person name="Kalinowski J."/>
            <person name="Ruckert C."/>
        </authorList>
    </citation>
    <scope>NUCLEOTIDE SEQUENCE</scope>
    <source>
        <strain evidence="8">CGMCC 1.8984</strain>
    </source>
</reference>
<dbReference type="GO" id="GO:0008270">
    <property type="term" value="F:zinc ion binding"/>
    <property type="evidence" value="ECO:0007669"/>
    <property type="project" value="InterPro"/>
</dbReference>
<dbReference type="InterPro" id="IPR013149">
    <property type="entry name" value="ADH-like_C"/>
</dbReference>
<dbReference type="Proteomes" id="UP000636956">
    <property type="component" value="Unassembled WGS sequence"/>
</dbReference>
<evidence type="ECO:0000259" key="7">
    <source>
        <dbReference type="SMART" id="SM00829"/>
    </source>
</evidence>
<evidence type="ECO:0000313" key="9">
    <source>
        <dbReference type="Proteomes" id="UP000636956"/>
    </source>
</evidence>
<dbReference type="RefSeq" id="WP_188741449.1">
    <property type="nucleotide sequence ID" value="NZ_BAABFW010000007.1"/>
</dbReference>
<reference evidence="8" key="2">
    <citation type="submission" date="2020-09" db="EMBL/GenBank/DDBJ databases">
        <authorList>
            <person name="Sun Q."/>
            <person name="Zhou Y."/>
        </authorList>
    </citation>
    <scope>NUCLEOTIDE SEQUENCE</scope>
    <source>
        <strain evidence="8">CGMCC 1.8984</strain>
    </source>
</reference>
<evidence type="ECO:0000313" key="8">
    <source>
        <dbReference type="EMBL" id="GGJ66769.1"/>
    </source>
</evidence>
<dbReference type="Pfam" id="PF08240">
    <property type="entry name" value="ADH_N"/>
    <property type="match status" value="1"/>
</dbReference>
<dbReference type="EMBL" id="BMMD01000001">
    <property type="protein sequence ID" value="GGJ66769.1"/>
    <property type="molecule type" value="Genomic_DNA"/>
</dbReference>
<keyword evidence="5" id="KW-0520">NAD</keyword>
<comment type="similarity">
    <text evidence="1 6">Belongs to the zinc-containing alcohol dehydrogenase family.</text>
</comment>
<dbReference type="GO" id="GO:0046294">
    <property type="term" value="P:formaldehyde catabolic process"/>
    <property type="evidence" value="ECO:0007669"/>
    <property type="project" value="TreeGrafter"/>
</dbReference>
<dbReference type="InterPro" id="IPR023921">
    <property type="entry name" value="ADH_Zn_actinomycetes"/>
</dbReference>
<dbReference type="InterPro" id="IPR020843">
    <property type="entry name" value="ER"/>
</dbReference>
<evidence type="ECO:0000256" key="3">
    <source>
        <dbReference type="ARBA" id="ARBA00022833"/>
    </source>
</evidence>
<dbReference type="Pfam" id="PF00107">
    <property type="entry name" value="ADH_zinc_N"/>
    <property type="match status" value="1"/>
</dbReference>
<dbReference type="SUPFAM" id="SSF51735">
    <property type="entry name" value="NAD(P)-binding Rossmann-fold domains"/>
    <property type="match status" value="1"/>
</dbReference>